<keyword evidence="2 6" id="KW-0489">Methyltransferase</keyword>
<dbReference type="GO" id="GO:0003677">
    <property type="term" value="F:DNA binding"/>
    <property type="evidence" value="ECO:0007669"/>
    <property type="project" value="TreeGrafter"/>
</dbReference>
<feature type="active site" evidence="6">
    <location>
        <position position="93"/>
    </location>
</feature>
<evidence type="ECO:0000256" key="1">
    <source>
        <dbReference type="ARBA" id="ARBA00011975"/>
    </source>
</evidence>
<protein>
    <recommendedName>
        <fullName evidence="1">DNA (cytosine-5-)-methyltransferase</fullName>
        <ecNumber evidence="1">2.1.1.37</ecNumber>
    </recommendedName>
</protein>
<comment type="caution">
    <text evidence="8">The sequence shown here is derived from an EMBL/GenBank/DDBJ whole genome shotgun (WGS) entry which is preliminary data.</text>
</comment>
<dbReference type="PANTHER" id="PTHR10629">
    <property type="entry name" value="CYTOSINE-SPECIFIC METHYLTRANSFERASE"/>
    <property type="match status" value="1"/>
</dbReference>
<dbReference type="Gene3D" id="3.40.50.150">
    <property type="entry name" value="Vaccinia Virus protein VP39"/>
    <property type="match status" value="1"/>
</dbReference>
<dbReference type="GO" id="GO:0003886">
    <property type="term" value="F:DNA (cytosine-5-)-methyltransferase activity"/>
    <property type="evidence" value="ECO:0007669"/>
    <property type="project" value="UniProtKB-EC"/>
</dbReference>
<evidence type="ECO:0000256" key="2">
    <source>
        <dbReference type="ARBA" id="ARBA00022603"/>
    </source>
</evidence>
<dbReference type="NCBIfam" id="TIGR00675">
    <property type="entry name" value="dcm"/>
    <property type="match status" value="1"/>
</dbReference>
<dbReference type="Pfam" id="PF00145">
    <property type="entry name" value="DNA_methylase"/>
    <property type="match status" value="1"/>
</dbReference>
<keyword evidence="3 6" id="KW-0808">Transferase</keyword>
<keyword evidence="9" id="KW-1185">Reference proteome</keyword>
<dbReference type="GO" id="GO:0032259">
    <property type="term" value="P:methylation"/>
    <property type="evidence" value="ECO:0007669"/>
    <property type="project" value="UniProtKB-KW"/>
</dbReference>
<keyword evidence="5" id="KW-0680">Restriction system</keyword>
<dbReference type="REBASE" id="29506">
    <property type="entry name" value="M.OtrDG6ORF1220P"/>
</dbReference>
<dbReference type="InterPro" id="IPR029063">
    <property type="entry name" value="SAM-dependent_MTases_sf"/>
</dbReference>
<proteinExistence type="inferred from homology"/>
<dbReference type="eggNOG" id="COG0270">
    <property type="taxonomic scope" value="Bacteria"/>
</dbReference>
<accession>E1ID19</accession>
<evidence type="ECO:0000256" key="4">
    <source>
        <dbReference type="ARBA" id="ARBA00022691"/>
    </source>
</evidence>
<evidence type="ECO:0000313" key="8">
    <source>
        <dbReference type="EMBL" id="EFO80928.1"/>
    </source>
</evidence>
<dbReference type="SUPFAM" id="SSF53335">
    <property type="entry name" value="S-adenosyl-L-methionine-dependent methyltransferases"/>
    <property type="match status" value="1"/>
</dbReference>
<gene>
    <name evidence="8" type="ORF">OSCT_1220</name>
</gene>
<dbReference type="PANTHER" id="PTHR10629:SF52">
    <property type="entry name" value="DNA (CYTOSINE-5)-METHYLTRANSFERASE 1"/>
    <property type="match status" value="1"/>
</dbReference>
<evidence type="ECO:0000313" key="9">
    <source>
        <dbReference type="Proteomes" id="UP000054010"/>
    </source>
</evidence>
<organism evidence="8 9">
    <name type="scientific">Oscillochloris trichoides DG-6</name>
    <dbReference type="NCBI Taxonomy" id="765420"/>
    <lineage>
        <taxon>Bacteria</taxon>
        <taxon>Bacillati</taxon>
        <taxon>Chloroflexota</taxon>
        <taxon>Chloroflexia</taxon>
        <taxon>Chloroflexales</taxon>
        <taxon>Chloroflexineae</taxon>
        <taxon>Oscillochloridaceae</taxon>
        <taxon>Oscillochloris</taxon>
    </lineage>
</organism>
<dbReference type="AlphaFoldDB" id="E1ID19"/>
<reference evidence="8 9" key="1">
    <citation type="journal article" date="2011" name="J. Bacteriol.">
        <title>Draft genome sequence of the anoxygenic filamentous phototrophic bacterium Oscillochloris trichoides subsp. DG-6.</title>
        <authorList>
            <person name="Kuznetsov B.B."/>
            <person name="Ivanovsky R.N."/>
            <person name="Keppen O.I."/>
            <person name="Sukhacheva M.V."/>
            <person name="Bumazhkin B.K."/>
            <person name="Patutina E.O."/>
            <person name="Beletsky A.V."/>
            <person name="Mardanov A.V."/>
            <person name="Baslerov R.V."/>
            <person name="Panteleeva A.N."/>
            <person name="Kolganova T.V."/>
            <person name="Ravin N.V."/>
            <person name="Skryabin K.G."/>
        </authorList>
    </citation>
    <scope>NUCLEOTIDE SEQUENCE [LARGE SCALE GENOMIC DNA]</scope>
    <source>
        <strain evidence="8 9">DG-6</strain>
    </source>
</reference>
<dbReference type="EMBL" id="ADVR01000034">
    <property type="protein sequence ID" value="EFO80928.1"/>
    <property type="molecule type" value="Genomic_DNA"/>
</dbReference>
<dbReference type="STRING" id="765420.OSCT_1220"/>
<dbReference type="Proteomes" id="UP000054010">
    <property type="component" value="Unassembled WGS sequence"/>
</dbReference>
<evidence type="ECO:0000256" key="5">
    <source>
        <dbReference type="ARBA" id="ARBA00022747"/>
    </source>
</evidence>
<keyword evidence="4 6" id="KW-0949">S-adenosyl-L-methionine</keyword>
<dbReference type="GO" id="GO:0009307">
    <property type="term" value="P:DNA restriction-modification system"/>
    <property type="evidence" value="ECO:0007669"/>
    <property type="project" value="UniProtKB-KW"/>
</dbReference>
<evidence type="ECO:0000256" key="3">
    <source>
        <dbReference type="ARBA" id="ARBA00022679"/>
    </source>
</evidence>
<dbReference type="GO" id="GO:0044027">
    <property type="term" value="P:negative regulation of gene expression via chromosomal CpG island methylation"/>
    <property type="evidence" value="ECO:0007669"/>
    <property type="project" value="TreeGrafter"/>
</dbReference>
<comment type="similarity">
    <text evidence="6 7">Belongs to the class I-like SAM-binding methyltransferase superfamily. C5-methyltransferase family.</text>
</comment>
<dbReference type="Gene3D" id="3.90.120.10">
    <property type="entry name" value="DNA Methylase, subunit A, domain 2"/>
    <property type="match status" value="1"/>
</dbReference>
<name>E1ID19_9CHLR</name>
<dbReference type="HOGENOM" id="CLU_006958_2_2_0"/>
<dbReference type="EC" id="2.1.1.37" evidence="1"/>
<dbReference type="InterPro" id="IPR050390">
    <property type="entry name" value="C5-Methyltransferase"/>
</dbReference>
<sequence>MSASIQDLYLVENIPTIRGVDLFCGVGGLTHGLIRQGLHITHGIDIDPYCRFPYENNNNATFIESDVANISGSELENILGDAQLRLLAGCAPCQPFSTYSHKGRVNRNDRKWELIKEFGRLTQELQPELLTMENVPQLIHHRVFEEFLEGLNGYKMWYGIVDCTLYGVPQTRKRLVLLASRLGDIALLPPSSFNYQQKSVRESISHLPHLAAGEVDPNDPLHTAPTLSELNLRRIQASRPGGTWRDWDEELIADCHRKGSGKTYPSVYGRMEWDMPSPTITTQCFGFGNGRFGHPEQDRAISLREAAILQTFPEAYNFVAPGESVSFSRLGRLIGNAVPVRIGEIVAVSLLKHVKDCLYIEKNVLSPA</sequence>
<dbReference type="PROSITE" id="PS51679">
    <property type="entry name" value="SAM_MT_C5"/>
    <property type="match status" value="1"/>
</dbReference>
<dbReference type="OrthoDB" id="9813719at2"/>
<dbReference type="PRINTS" id="PR00105">
    <property type="entry name" value="C5METTRFRASE"/>
</dbReference>
<dbReference type="InterPro" id="IPR001525">
    <property type="entry name" value="C5_MeTfrase"/>
</dbReference>
<evidence type="ECO:0000256" key="6">
    <source>
        <dbReference type="PROSITE-ProRule" id="PRU01016"/>
    </source>
</evidence>
<evidence type="ECO:0000256" key="7">
    <source>
        <dbReference type="RuleBase" id="RU000416"/>
    </source>
</evidence>